<dbReference type="AlphaFoldDB" id="A0A9N9BZV6"/>
<dbReference type="Gene3D" id="1.10.510.10">
    <property type="entry name" value="Transferase(Phosphotransferase) domain 1"/>
    <property type="match status" value="1"/>
</dbReference>
<sequence>MAGHEITVNRFYSLCTKENFNQEFKTWSSGNANTDKIIQESQINYEYLYEKLQWMPYDNFQNIEHIADGGHGSVYSAKLENGIKWGWNFIKQETKVAVKNMHISINMDNAVMRQLKIADENQKNTSKSQKQELFKLFSYSRSQIWKSADPNLLLKSNEPTALDVNNTYDITY</sequence>
<dbReference type="OrthoDB" id="2424889at2759"/>
<protein>
    <submittedName>
        <fullName evidence="1">208_t:CDS:1</fullName>
    </submittedName>
</protein>
<accession>A0A9N9BZV6</accession>
<name>A0A9N9BZV6_9GLOM</name>
<evidence type="ECO:0000313" key="1">
    <source>
        <dbReference type="EMBL" id="CAG8582904.1"/>
    </source>
</evidence>
<organism evidence="1 2">
    <name type="scientific">Diversispora eburnea</name>
    <dbReference type="NCBI Taxonomy" id="1213867"/>
    <lineage>
        <taxon>Eukaryota</taxon>
        <taxon>Fungi</taxon>
        <taxon>Fungi incertae sedis</taxon>
        <taxon>Mucoromycota</taxon>
        <taxon>Glomeromycotina</taxon>
        <taxon>Glomeromycetes</taxon>
        <taxon>Diversisporales</taxon>
        <taxon>Diversisporaceae</taxon>
        <taxon>Diversispora</taxon>
    </lineage>
</organism>
<dbReference type="InterPro" id="IPR011009">
    <property type="entry name" value="Kinase-like_dom_sf"/>
</dbReference>
<dbReference type="SUPFAM" id="SSF56112">
    <property type="entry name" value="Protein kinase-like (PK-like)"/>
    <property type="match status" value="1"/>
</dbReference>
<dbReference type="Proteomes" id="UP000789706">
    <property type="component" value="Unassembled WGS sequence"/>
</dbReference>
<gene>
    <name evidence="1" type="ORF">DEBURN_LOCUS8660</name>
</gene>
<evidence type="ECO:0000313" key="2">
    <source>
        <dbReference type="Proteomes" id="UP000789706"/>
    </source>
</evidence>
<comment type="caution">
    <text evidence="1">The sequence shown here is derived from an EMBL/GenBank/DDBJ whole genome shotgun (WGS) entry which is preliminary data.</text>
</comment>
<proteinExistence type="predicted"/>
<dbReference type="EMBL" id="CAJVPK010001347">
    <property type="protein sequence ID" value="CAG8582904.1"/>
    <property type="molecule type" value="Genomic_DNA"/>
</dbReference>
<keyword evidence="2" id="KW-1185">Reference proteome</keyword>
<reference evidence="1" key="1">
    <citation type="submission" date="2021-06" db="EMBL/GenBank/DDBJ databases">
        <authorList>
            <person name="Kallberg Y."/>
            <person name="Tangrot J."/>
            <person name="Rosling A."/>
        </authorList>
    </citation>
    <scope>NUCLEOTIDE SEQUENCE</scope>
    <source>
        <strain evidence="1">AZ414A</strain>
    </source>
</reference>